<protein>
    <recommendedName>
        <fullName evidence="1">DUF6532 domain-containing protein</fullName>
    </recommendedName>
</protein>
<dbReference type="OrthoDB" id="3225557at2759"/>
<reference evidence="2 3" key="1">
    <citation type="journal article" date="2016" name="Mol. Biol. Evol.">
        <title>Comparative Genomics of Early-Diverging Mushroom-Forming Fungi Provides Insights into the Origins of Lignocellulose Decay Capabilities.</title>
        <authorList>
            <person name="Nagy L.G."/>
            <person name="Riley R."/>
            <person name="Tritt A."/>
            <person name="Adam C."/>
            <person name="Daum C."/>
            <person name="Floudas D."/>
            <person name="Sun H."/>
            <person name="Yadav J.S."/>
            <person name="Pangilinan J."/>
            <person name="Larsson K.H."/>
            <person name="Matsuura K."/>
            <person name="Barry K."/>
            <person name="Labutti K."/>
            <person name="Kuo R."/>
            <person name="Ohm R.A."/>
            <person name="Bhattacharya S.S."/>
            <person name="Shirouzu T."/>
            <person name="Yoshinaga Y."/>
            <person name="Martin F.M."/>
            <person name="Grigoriev I.V."/>
            <person name="Hibbett D.S."/>
        </authorList>
    </citation>
    <scope>NUCLEOTIDE SEQUENCE [LARGE SCALE GENOMIC DNA]</scope>
    <source>
        <strain evidence="2 3">HHB14362 ss-1</strain>
    </source>
</reference>
<keyword evidence="3" id="KW-1185">Reference proteome</keyword>
<dbReference type="Proteomes" id="UP000076761">
    <property type="component" value="Unassembled WGS sequence"/>
</dbReference>
<feature type="domain" description="DUF6532" evidence="1">
    <location>
        <begin position="1"/>
        <end position="36"/>
    </location>
</feature>
<evidence type="ECO:0000313" key="2">
    <source>
        <dbReference type="EMBL" id="KZT17983.1"/>
    </source>
</evidence>
<name>A0A165M722_9AGAM</name>
<accession>A0A165M722</accession>
<dbReference type="Pfam" id="PF20149">
    <property type="entry name" value="DUF6532"/>
    <property type="match status" value="1"/>
</dbReference>
<gene>
    <name evidence="2" type="ORF">NEOLEDRAFT_1081480</name>
</gene>
<sequence>IHAAIDEWSSGQYVPCDFSGNALAQMYEIHIEMLQHVRDVAPANYRRTMADLFREAK</sequence>
<dbReference type="InParanoid" id="A0A165M722"/>
<evidence type="ECO:0000259" key="1">
    <source>
        <dbReference type="Pfam" id="PF20149"/>
    </source>
</evidence>
<dbReference type="EMBL" id="KV425736">
    <property type="protein sequence ID" value="KZT17983.1"/>
    <property type="molecule type" value="Genomic_DNA"/>
</dbReference>
<dbReference type="InterPro" id="IPR045341">
    <property type="entry name" value="DUF6532"/>
</dbReference>
<evidence type="ECO:0000313" key="3">
    <source>
        <dbReference type="Proteomes" id="UP000076761"/>
    </source>
</evidence>
<organism evidence="2 3">
    <name type="scientific">Neolentinus lepideus HHB14362 ss-1</name>
    <dbReference type="NCBI Taxonomy" id="1314782"/>
    <lineage>
        <taxon>Eukaryota</taxon>
        <taxon>Fungi</taxon>
        <taxon>Dikarya</taxon>
        <taxon>Basidiomycota</taxon>
        <taxon>Agaricomycotina</taxon>
        <taxon>Agaricomycetes</taxon>
        <taxon>Gloeophyllales</taxon>
        <taxon>Gloeophyllaceae</taxon>
        <taxon>Neolentinus</taxon>
    </lineage>
</organism>
<feature type="non-terminal residue" evidence="2">
    <location>
        <position position="1"/>
    </location>
</feature>
<proteinExistence type="predicted"/>
<dbReference type="AlphaFoldDB" id="A0A165M722"/>